<dbReference type="SUPFAM" id="SSF47473">
    <property type="entry name" value="EF-hand"/>
    <property type="match status" value="1"/>
</dbReference>
<evidence type="ECO:0000313" key="7">
    <source>
        <dbReference type="EMBL" id="RCN52336.1"/>
    </source>
</evidence>
<sequence length="632" mass="71808">MLGITPNIEPLKTVNIMRKSSIVIAGTHQMGLRLFATQQKAFLRVIRSSSSSAPQQKYEPATKELAEEIQKCYSKLDLSFENTKEAFKSKSNLDIVRAYVVLRLCAVESLVKHNQKILATLRATLGQTLFKKVLKSTFYGHFVAGEDPKEVEPVVARLKRFGVKSILDYSVESDLSSEDAVKTAKSSRLAAEVAPAAFKDRVDSKTLQDTRQKYAVHEEFADRRKDVVSARTYFYEGEDVCDRNRDIFMETVDAVATATQGEGFAAIKATALGRPTLLLKLSESIAQTHNFFKTLTGMEKIQFSRLSEEELVKKLKEFGVKTDSAAVRDWFKSVDFDGDGHVDFHGWSKILDDNAKLGSMFKILNIKTGNLEPLIQNLTEDEEREFANMVRRLVDIAEHAIGKGVRVMIDAEQTYFQPAISRITLEMMRRYNRERGNIFNTYQAYLRHTKDVMECDMQLARREGWHFGLKLVRGAYMEQERKRAAAIGYPDPVNPDFEATSKMYHECLTRLADEHARRGKGTVSVMIASHNEDTTRFAVNLMKDRGIAPSEKIMCFAQLYGMCDQVSFSLGQAGYSVYKYLPYGPVEKVLPYLTRRAIENGSILKKANKERDLLSSELWRRIRCGQLRYTVP</sequence>
<comment type="cofactor">
    <cofactor evidence="5">
        <name>FAD</name>
        <dbReference type="ChEBI" id="CHEBI:57692"/>
    </cofactor>
</comment>
<protein>
    <recommendedName>
        <fullName evidence="5">Proline dehydrogenase</fullName>
        <ecNumber evidence="5">1.5.5.2</ecNumber>
    </recommendedName>
</protein>
<dbReference type="InterPro" id="IPR002048">
    <property type="entry name" value="EF_hand_dom"/>
</dbReference>
<dbReference type="Gene3D" id="3.20.20.220">
    <property type="match status" value="2"/>
</dbReference>
<evidence type="ECO:0000256" key="2">
    <source>
        <dbReference type="ARBA" id="ARBA00005869"/>
    </source>
</evidence>
<dbReference type="EMBL" id="JOJR01000007">
    <property type="protein sequence ID" value="RCN52336.1"/>
    <property type="molecule type" value="Genomic_DNA"/>
</dbReference>
<dbReference type="SUPFAM" id="SSF51730">
    <property type="entry name" value="FAD-linked oxidoreductase"/>
    <property type="match status" value="1"/>
</dbReference>
<dbReference type="GO" id="GO:0010133">
    <property type="term" value="P:L-proline catabolic process to L-glutamate"/>
    <property type="evidence" value="ECO:0007669"/>
    <property type="project" value="TreeGrafter"/>
</dbReference>
<dbReference type="GO" id="GO:0071949">
    <property type="term" value="F:FAD binding"/>
    <property type="evidence" value="ECO:0007669"/>
    <property type="project" value="TreeGrafter"/>
</dbReference>
<comment type="similarity">
    <text evidence="2 5">Belongs to the proline oxidase family.</text>
</comment>
<evidence type="ECO:0000313" key="8">
    <source>
        <dbReference type="Proteomes" id="UP000252519"/>
    </source>
</evidence>
<dbReference type="GO" id="GO:0004657">
    <property type="term" value="F:proline dehydrogenase activity"/>
    <property type="evidence" value="ECO:0007669"/>
    <property type="project" value="UniProtKB-EC"/>
</dbReference>
<comment type="function">
    <text evidence="5">Converts proline to delta-1-pyrroline-5-carboxylate.</text>
</comment>
<evidence type="ECO:0000256" key="5">
    <source>
        <dbReference type="RuleBase" id="RU364054"/>
    </source>
</evidence>
<dbReference type="GO" id="GO:0005509">
    <property type="term" value="F:calcium ion binding"/>
    <property type="evidence" value="ECO:0007669"/>
    <property type="project" value="InterPro"/>
</dbReference>
<keyword evidence="3 5" id="KW-0560">Oxidoreductase</keyword>
<dbReference type="Pfam" id="PF01619">
    <property type="entry name" value="Pro_dh"/>
    <property type="match status" value="1"/>
</dbReference>
<dbReference type="PROSITE" id="PS50222">
    <property type="entry name" value="EF_HAND_2"/>
    <property type="match status" value="1"/>
</dbReference>
<keyword evidence="5" id="KW-0285">Flavoprotein</keyword>
<dbReference type="PANTHER" id="PTHR13914">
    <property type="entry name" value="PROLINE OXIDASE"/>
    <property type="match status" value="1"/>
</dbReference>
<evidence type="ECO:0000256" key="4">
    <source>
        <dbReference type="ARBA" id="ARBA00023062"/>
    </source>
</evidence>
<dbReference type="EC" id="1.5.5.2" evidence="5"/>
<comment type="catalytic activity">
    <reaction evidence="5">
        <text>L-proline + a quinone = (S)-1-pyrroline-5-carboxylate + a quinol + H(+)</text>
        <dbReference type="Rhea" id="RHEA:23784"/>
        <dbReference type="ChEBI" id="CHEBI:15378"/>
        <dbReference type="ChEBI" id="CHEBI:17388"/>
        <dbReference type="ChEBI" id="CHEBI:24646"/>
        <dbReference type="ChEBI" id="CHEBI:60039"/>
        <dbReference type="ChEBI" id="CHEBI:132124"/>
        <dbReference type="EC" id="1.5.5.2"/>
    </reaction>
</comment>
<feature type="domain" description="EF-hand" evidence="6">
    <location>
        <begin position="322"/>
        <end position="357"/>
    </location>
</feature>
<proteinExistence type="inferred from homology"/>
<dbReference type="Proteomes" id="UP000252519">
    <property type="component" value="Unassembled WGS sequence"/>
</dbReference>
<dbReference type="GO" id="GO:0005739">
    <property type="term" value="C:mitochondrion"/>
    <property type="evidence" value="ECO:0007669"/>
    <property type="project" value="TreeGrafter"/>
</dbReference>
<dbReference type="InterPro" id="IPR015659">
    <property type="entry name" value="Proline_oxidase"/>
</dbReference>
<comment type="pathway">
    <text evidence="1">Amino-acid degradation; L-proline degradation into L-glutamate; L-glutamate from L-proline: step 1/2.</text>
</comment>
<evidence type="ECO:0000259" key="6">
    <source>
        <dbReference type="PROSITE" id="PS50222"/>
    </source>
</evidence>
<keyword evidence="5" id="KW-0274">FAD</keyword>
<dbReference type="InterPro" id="IPR011992">
    <property type="entry name" value="EF-hand-dom_pair"/>
</dbReference>
<name>A0A368H6W8_ANCCA</name>
<evidence type="ECO:0000256" key="3">
    <source>
        <dbReference type="ARBA" id="ARBA00023002"/>
    </source>
</evidence>
<accession>A0A368H6W8</accession>
<keyword evidence="4 5" id="KW-0642">Proline metabolism</keyword>
<organism evidence="7 8">
    <name type="scientific">Ancylostoma caninum</name>
    <name type="common">Dog hookworm</name>
    <dbReference type="NCBI Taxonomy" id="29170"/>
    <lineage>
        <taxon>Eukaryota</taxon>
        <taxon>Metazoa</taxon>
        <taxon>Ecdysozoa</taxon>
        <taxon>Nematoda</taxon>
        <taxon>Chromadorea</taxon>
        <taxon>Rhabditida</taxon>
        <taxon>Rhabditina</taxon>
        <taxon>Rhabditomorpha</taxon>
        <taxon>Strongyloidea</taxon>
        <taxon>Ancylostomatidae</taxon>
        <taxon>Ancylostomatinae</taxon>
        <taxon>Ancylostoma</taxon>
    </lineage>
</organism>
<evidence type="ECO:0000256" key="1">
    <source>
        <dbReference type="ARBA" id="ARBA00004739"/>
    </source>
</evidence>
<keyword evidence="8" id="KW-1185">Reference proteome</keyword>
<dbReference type="OrthoDB" id="5464at2759"/>
<reference evidence="7 8" key="1">
    <citation type="submission" date="2014-10" db="EMBL/GenBank/DDBJ databases">
        <title>Draft genome of the hookworm Ancylostoma caninum.</title>
        <authorList>
            <person name="Mitreva M."/>
        </authorList>
    </citation>
    <scope>NUCLEOTIDE SEQUENCE [LARGE SCALE GENOMIC DNA]</scope>
    <source>
        <strain evidence="7 8">Baltimore</strain>
    </source>
</reference>
<dbReference type="InterPro" id="IPR029041">
    <property type="entry name" value="FAD-linked_oxidoreductase-like"/>
</dbReference>
<comment type="caution">
    <text evidence="7">The sequence shown here is derived from an EMBL/GenBank/DDBJ whole genome shotgun (WGS) entry which is preliminary data.</text>
</comment>
<dbReference type="FunFam" id="3.20.20.220:FF:000012">
    <property type="entry name" value="Proline dehydrogenase"/>
    <property type="match status" value="1"/>
</dbReference>
<dbReference type="STRING" id="29170.A0A368H6W8"/>
<dbReference type="InterPro" id="IPR002872">
    <property type="entry name" value="Proline_DH_dom"/>
</dbReference>
<dbReference type="AlphaFoldDB" id="A0A368H6W8"/>
<dbReference type="PANTHER" id="PTHR13914:SF0">
    <property type="entry name" value="PROLINE DEHYDROGENASE 1, MITOCHONDRIAL"/>
    <property type="match status" value="1"/>
</dbReference>
<gene>
    <name evidence="7" type="ORF">ANCCAN_01378</name>
</gene>